<feature type="region of interest" description="Disordered" evidence="8">
    <location>
        <begin position="720"/>
        <end position="753"/>
    </location>
</feature>
<dbReference type="AlphaFoldDB" id="A0A370PP80"/>
<dbReference type="Pfam" id="PF00569">
    <property type="entry name" value="ZZ"/>
    <property type="match status" value="1"/>
</dbReference>
<sequence>MLSFTPSYADYPLLMAILTGRFDFRLSTSFLLDKIKDTFPVNSMDLLWNTYTPQITQSPPSAQDLLRTGEPFVPFSEYSVQDITHLSEDETTGWVETKLRDGKPFVIRGFSHLKEWDRSILNNERLGSLSSSAAIPVRNCHTGRDAKMRLQDLLSQTECARAGNVREFLYAKDLQCPQAWIKALEAFLPSAMRHLGSLDLFRMLPKETAPEVLMAYVGTRKSSSGFHRCFSGTVALNLLVESEVRLGAGPGSLCFGTDKISQAAYDTYMERLGKSPHTDWTDVSTTQLKSADFPIYVTHQHPGDLVIFPSATAHQIWNISSMVTKVVWNVMHSSSLVSFFDYIQPFYQRYCHADTGRVPLIPLHALIRGSLGTEDEALLLDVFLKLLDDEAIETDSDPPMKIVDTQGAVVECNFCGLTIWNRHLHCEQCGDFDLCLTCFITGRSCKHVADYTWAELIPRAYCMEVIQSTRNRLRDRLLSRFKRPKYDLPFKHPGLISLKLQKSLGALAAAAADARKQPMMERLCHLCRDSHPAWKGVACTQCSAFFCFRGLHRHFDVDLIPFLRNTDPWVCPKCSHFCNCRCCHFPLPYSSKDKPVRARIKSIDPRGRIMGFTDNVFDQKRGKRASMAAHSASLPPEVPSRAHKRPRNQVSDEETELPRQQEGSSTFTNRGIIQSHSTEDTIHSSPRPYVMSSRSIGPKGQLRISDLVEKHSPAEAEPPFPAPFRHASPLLSLTPGDGAFRRPANEPSVPATTDEASISFLERKLEELRRYADELLDLSLVDSHAKVLEKIGQLQGQIEERKRRKAEALFDSLDRDFPELATVAREEARRRGL</sequence>
<keyword evidence="3" id="KW-0863">Zinc-finger</keyword>
<evidence type="ECO:0000256" key="3">
    <source>
        <dbReference type="ARBA" id="ARBA00022771"/>
    </source>
</evidence>
<keyword evidence="4" id="KW-0862">Zinc</keyword>
<dbReference type="Pfam" id="PF10497">
    <property type="entry name" value="zf-4CXXC_R1"/>
    <property type="match status" value="1"/>
</dbReference>
<evidence type="ECO:0000256" key="7">
    <source>
        <dbReference type="ARBA" id="ARBA00023242"/>
    </source>
</evidence>
<dbReference type="SUPFAM" id="SSF51197">
    <property type="entry name" value="Clavaminate synthase-like"/>
    <property type="match status" value="1"/>
</dbReference>
<dbReference type="PROSITE" id="PS51184">
    <property type="entry name" value="JMJC"/>
    <property type="match status" value="1"/>
</dbReference>
<dbReference type="PROSITE" id="PS01357">
    <property type="entry name" value="ZF_ZZ_1"/>
    <property type="match status" value="1"/>
</dbReference>
<proteinExistence type="predicted"/>
<dbReference type="InterPro" id="IPR043145">
    <property type="entry name" value="Znf_ZZ_sf"/>
</dbReference>
<evidence type="ECO:0000313" key="11">
    <source>
        <dbReference type="Proteomes" id="UP000254937"/>
    </source>
</evidence>
<gene>
    <name evidence="10" type="ORF">M752DRAFT_318472</name>
</gene>
<reference evidence="10 11" key="1">
    <citation type="submission" date="2018-07" db="EMBL/GenBank/DDBJ databases">
        <title>Section-level genome sequencing of Aspergillus section Nigri to investigate inter- and intra-species variation.</title>
        <authorList>
            <consortium name="DOE Joint Genome Institute"/>
            <person name="Vesth T.C."/>
            <person name="Nybo J.L."/>
            <person name="Theobald S."/>
            <person name="Frisvad J.C."/>
            <person name="Larsen T.O."/>
            <person name="Nielsen K.F."/>
            <person name="Hoof J.B."/>
            <person name="Brandl J."/>
            <person name="Salamov A."/>
            <person name="Riley R."/>
            <person name="Gladden J.M."/>
            <person name="Phatale P."/>
            <person name="Nielsen M.T."/>
            <person name="Lyhne E.K."/>
            <person name="Kogle M.E."/>
            <person name="Strasser K."/>
            <person name="McDonnell E."/>
            <person name="Barry K."/>
            <person name="Clum A."/>
            <person name="Chen C."/>
            <person name="Nolan M."/>
            <person name="Sandor L."/>
            <person name="Kuo A."/>
            <person name="Lipzen A."/>
            <person name="Hainaut M."/>
            <person name="Drula E."/>
            <person name="Tsang A."/>
            <person name="Magnuson J.K."/>
            <person name="Henrissat B."/>
            <person name="Wiebenga A."/>
            <person name="Simmons B.A."/>
            <person name="Makela M.R."/>
            <person name="De vries R.P."/>
            <person name="Grigoriev I.V."/>
            <person name="Mortensen U.H."/>
            <person name="Baker S.E."/>
            <person name="Andersen M.R."/>
        </authorList>
    </citation>
    <scope>NUCLEOTIDE SEQUENCE [LARGE SCALE GENOMIC DNA]</scope>
    <source>
        <strain evidence="10 11">ATCC 13157</strain>
    </source>
</reference>
<keyword evidence="5" id="KW-0805">Transcription regulation</keyword>
<accession>A0A370PP80</accession>
<keyword evidence="7" id="KW-0539">Nucleus</keyword>
<dbReference type="InterPro" id="IPR003347">
    <property type="entry name" value="JmjC_dom"/>
</dbReference>
<feature type="region of interest" description="Disordered" evidence="8">
    <location>
        <begin position="621"/>
        <end position="697"/>
    </location>
</feature>
<dbReference type="SUPFAM" id="SSF57850">
    <property type="entry name" value="RING/U-box"/>
    <property type="match status" value="1"/>
</dbReference>
<evidence type="ECO:0000313" key="10">
    <source>
        <dbReference type="EMBL" id="RDK43982.1"/>
    </source>
</evidence>
<organism evidence="10 11">
    <name type="scientific">Aspergillus phoenicis ATCC 13157</name>
    <dbReference type="NCBI Taxonomy" id="1353007"/>
    <lineage>
        <taxon>Eukaryota</taxon>
        <taxon>Fungi</taxon>
        <taxon>Dikarya</taxon>
        <taxon>Ascomycota</taxon>
        <taxon>Pezizomycotina</taxon>
        <taxon>Eurotiomycetes</taxon>
        <taxon>Eurotiomycetidae</taxon>
        <taxon>Eurotiales</taxon>
        <taxon>Aspergillaceae</taxon>
        <taxon>Aspergillus</taxon>
    </lineage>
</organism>
<dbReference type="SMART" id="SM00291">
    <property type="entry name" value="ZnF_ZZ"/>
    <property type="match status" value="1"/>
</dbReference>
<dbReference type="EMBL" id="KZ851850">
    <property type="protein sequence ID" value="RDK43982.1"/>
    <property type="molecule type" value="Genomic_DNA"/>
</dbReference>
<dbReference type="InterPro" id="IPR018866">
    <property type="entry name" value="Znf-4CXXC_R1"/>
</dbReference>
<comment type="subcellular location">
    <subcellularLocation>
        <location evidence="1">Nucleus</location>
    </subcellularLocation>
</comment>
<feature type="domain" description="JmjC" evidence="9">
    <location>
        <begin position="177"/>
        <end position="347"/>
    </location>
</feature>
<dbReference type="Proteomes" id="UP000254937">
    <property type="component" value="Unassembled WGS sequence"/>
</dbReference>
<dbReference type="CDD" id="cd02249">
    <property type="entry name" value="ZZ"/>
    <property type="match status" value="1"/>
</dbReference>
<evidence type="ECO:0000256" key="1">
    <source>
        <dbReference type="ARBA" id="ARBA00004123"/>
    </source>
</evidence>
<keyword evidence="6" id="KW-0804">Transcription</keyword>
<dbReference type="GO" id="GO:0005634">
    <property type="term" value="C:nucleus"/>
    <property type="evidence" value="ECO:0007669"/>
    <property type="project" value="UniProtKB-SubCell"/>
</dbReference>
<dbReference type="Gene3D" id="3.30.60.90">
    <property type="match status" value="1"/>
</dbReference>
<evidence type="ECO:0000256" key="6">
    <source>
        <dbReference type="ARBA" id="ARBA00023163"/>
    </source>
</evidence>
<dbReference type="SMART" id="SM00558">
    <property type="entry name" value="JmjC"/>
    <property type="match status" value="1"/>
</dbReference>
<dbReference type="Gene3D" id="2.60.120.650">
    <property type="entry name" value="Cupin"/>
    <property type="match status" value="1"/>
</dbReference>
<evidence type="ECO:0000256" key="8">
    <source>
        <dbReference type="SAM" id="MobiDB-lite"/>
    </source>
</evidence>
<evidence type="ECO:0000256" key="4">
    <source>
        <dbReference type="ARBA" id="ARBA00022833"/>
    </source>
</evidence>
<keyword evidence="11" id="KW-1185">Reference proteome</keyword>
<name>A0A370PP80_ASPPH</name>
<evidence type="ECO:0000256" key="5">
    <source>
        <dbReference type="ARBA" id="ARBA00023015"/>
    </source>
</evidence>
<evidence type="ECO:0000256" key="2">
    <source>
        <dbReference type="ARBA" id="ARBA00022723"/>
    </source>
</evidence>
<keyword evidence="2" id="KW-0479">Metal-binding</keyword>
<dbReference type="GO" id="GO:0008270">
    <property type="term" value="F:zinc ion binding"/>
    <property type="evidence" value="ECO:0007669"/>
    <property type="project" value="UniProtKB-KW"/>
</dbReference>
<evidence type="ECO:0000259" key="9">
    <source>
        <dbReference type="PROSITE" id="PS51184"/>
    </source>
</evidence>
<protein>
    <recommendedName>
        <fullName evidence="9">JmjC domain-containing protein</fullName>
    </recommendedName>
</protein>
<dbReference type="InterPro" id="IPR000433">
    <property type="entry name" value="Znf_ZZ"/>
</dbReference>
<feature type="compositionally biased region" description="Polar residues" evidence="8">
    <location>
        <begin position="661"/>
        <end position="676"/>
    </location>
</feature>